<evidence type="ECO:0000256" key="6">
    <source>
        <dbReference type="ARBA" id="ARBA00035166"/>
    </source>
</evidence>
<dbReference type="GO" id="GO:0005829">
    <property type="term" value="C:cytosol"/>
    <property type="evidence" value="ECO:0007669"/>
    <property type="project" value="TreeGrafter"/>
</dbReference>
<evidence type="ECO:0000256" key="3">
    <source>
        <dbReference type="ARBA" id="ARBA00022884"/>
    </source>
</evidence>
<evidence type="ECO:0000313" key="11">
    <source>
        <dbReference type="Proteomes" id="UP000177746"/>
    </source>
</evidence>
<dbReference type="PROSITE" id="PS50159">
    <property type="entry name" value="RIBOSOMAL_S13_2"/>
    <property type="match status" value="1"/>
</dbReference>
<dbReference type="GO" id="GO:0015935">
    <property type="term" value="C:small ribosomal subunit"/>
    <property type="evidence" value="ECO:0007669"/>
    <property type="project" value="TreeGrafter"/>
</dbReference>
<dbReference type="InterPro" id="IPR027437">
    <property type="entry name" value="Rbsml_uS13_C"/>
</dbReference>
<dbReference type="HAMAP" id="MF_01315">
    <property type="entry name" value="Ribosomal_uS13"/>
    <property type="match status" value="1"/>
</dbReference>
<evidence type="ECO:0000256" key="9">
    <source>
        <dbReference type="SAM" id="MobiDB-lite"/>
    </source>
</evidence>
<dbReference type="AlphaFoldDB" id="A0A1G2T0F5"/>
<dbReference type="NCBIfam" id="TIGR03631">
    <property type="entry name" value="uS13_bact"/>
    <property type="match status" value="1"/>
</dbReference>
<dbReference type="InterPro" id="IPR010979">
    <property type="entry name" value="Ribosomal_uS13-like_H2TH"/>
</dbReference>
<dbReference type="Gene3D" id="4.10.910.10">
    <property type="entry name" value="30s ribosomal protein s13, domain 2"/>
    <property type="match status" value="1"/>
</dbReference>
<dbReference type="InterPro" id="IPR001892">
    <property type="entry name" value="Ribosomal_uS13"/>
</dbReference>
<dbReference type="PROSITE" id="PS00646">
    <property type="entry name" value="RIBOSOMAL_S13_1"/>
    <property type="match status" value="1"/>
</dbReference>
<dbReference type="PIRSF" id="PIRSF002134">
    <property type="entry name" value="Ribosomal_S13"/>
    <property type="match status" value="1"/>
</dbReference>
<name>A0A1G2T0F5_9BACT</name>
<evidence type="ECO:0000256" key="7">
    <source>
        <dbReference type="HAMAP-Rule" id="MF_01315"/>
    </source>
</evidence>
<reference evidence="10 11" key="1">
    <citation type="journal article" date="2016" name="Nat. Commun.">
        <title>Thousands of microbial genomes shed light on interconnected biogeochemical processes in an aquifer system.</title>
        <authorList>
            <person name="Anantharaman K."/>
            <person name="Brown C.T."/>
            <person name="Hug L.A."/>
            <person name="Sharon I."/>
            <person name="Castelle C.J."/>
            <person name="Probst A.J."/>
            <person name="Thomas B.C."/>
            <person name="Singh A."/>
            <person name="Wilkins M.J."/>
            <person name="Karaoz U."/>
            <person name="Brodie E.L."/>
            <person name="Williams K.H."/>
            <person name="Hubbard S.S."/>
            <person name="Banfield J.F."/>
        </authorList>
    </citation>
    <scope>NUCLEOTIDE SEQUENCE [LARGE SCALE GENOMIC DNA]</scope>
</reference>
<keyword evidence="7" id="KW-0820">tRNA-binding</keyword>
<dbReference type="InterPro" id="IPR018269">
    <property type="entry name" value="Ribosomal_uS13_CS"/>
</dbReference>
<evidence type="ECO:0000256" key="5">
    <source>
        <dbReference type="ARBA" id="ARBA00023274"/>
    </source>
</evidence>
<dbReference type="GO" id="GO:0006412">
    <property type="term" value="P:translation"/>
    <property type="evidence" value="ECO:0007669"/>
    <property type="project" value="UniProtKB-UniRule"/>
</dbReference>
<dbReference type="GO" id="GO:0000049">
    <property type="term" value="F:tRNA binding"/>
    <property type="evidence" value="ECO:0007669"/>
    <property type="project" value="UniProtKB-UniRule"/>
</dbReference>
<feature type="compositionally biased region" description="Basic residues" evidence="9">
    <location>
        <begin position="99"/>
        <end position="112"/>
    </location>
</feature>
<dbReference type="PANTHER" id="PTHR10871:SF1">
    <property type="entry name" value="SMALL RIBOSOMAL SUBUNIT PROTEIN US13M"/>
    <property type="match status" value="1"/>
</dbReference>
<feature type="region of interest" description="Disordered" evidence="9">
    <location>
        <begin position="90"/>
        <end position="125"/>
    </location>
</feature>
<proteinExistence type="inferred from homology"/>
<keyword evidence="4 7" id="KW-0689">Ribosomal protein</keyword>
<dbReference type="Pfam" id="PF00416">
    <property type="entry name" value="Ribosomal_S13"/>
    <property type="match status" value="1"/>
</dbReference>
<keyword evidence="2 7" id="KW-0699">rRNA-binding</keyword>
<comment type="similarity">
    <text evidence="1 7 8">Belongs to the universal ribosomal protein uS13 family.</text>
</comment>
<dbReference type="InterPro" id="IPR019980">
    <property type="entry name" value="Ribosomal_uS13_bac-type"/>
</dbReference>
<protein>
    <recommendedName>
        <fullName evidence="6 7">Small ribosomal subunit protein uS13</fullName>
    </recommendedName>
</protein>
<evidence type="ECO:0000256" key="2">
    <source>
        <dbReference type="ARBA" id="ARBA00022730"/>
    </source>
</evidence>
<dbReference type="PANTHER" id="PTHR10871">
    <property type="entry name" value="30S RIBOSOMAL PROTEIN S13/40S RIBOSOMAL PROTEIN S18"/>
    <property type="match status" value="1"/>
</dbReference>
<dbReference type="FunFam" id="1.10.8.50:FF:000001">
    <property type="entry name" value="30S ribosomal protein S13"/>
    <property type="match status" value="1"/>
</dbReference>
<accession>A0A1G2T0F5</accession>
<dbReference type="SUPFAM" id="SSF46946">
    <property type="entry name" value="S13-like H2TH domain"/>
    <property type="match status" value="1"/>
</dbReference>
<dbReference type="GO" id="GO:0019843">
    <property type="term" value="F:rRNA binding"/>
    <property type="evidence" value="ECO:0007669"/>
    <property type="project" value="UniProtKB-UniRule"/>
</dbReference>
<keyword evidence="5 7" id="KW-0687">Ribonucleoprotein</keyword>
<sequence>MRILGITIPEEKRLDIGLTAIFGIGRPRARAILEKAGVSLGKKSKEVSIEEENKIRSVIESLTLEGDLKREVAGNIKRLKDIKTYRGLRHTRNLPVHGQRTKSNARTKRGVRKTMGTGRKVAEKK</sequence>
<evidence type="ECO:0000256" key="1">
    <source>
        <dbReference type="ARBA" id="ARBA00008080"/>
    </source>
</evidence>
<comment type="function">
    <text evidence="7">Located at the top of the head of the 30S subunit, it contacts several helices of the 16S rRNA. In the 70S ribosome it contacts the 23S rRNA (bridge B1a) and protein L5 of the 50S subunit (bridge B1b), connecting the 2 subunits; these bridges are implicated in subunit movement. Contacts the tRNAs in the A and P-sites.</text>
</comment>
<dbReference type="Gene3D" id="1.10.8.50">
    <property type="match status" value="1"/>
</dbReference>
<comment type="subunit">
    <text evidence="7">Part of the 30S ribosomal subunit. Forms a loose heterodimer with protein S19. Forms two bridges to the 50S subunit in the 70S ribosome.</text>
</comment>
<gene>
    <name evidence="7" type="primary">rpsM</name>
    <name evidence="10" type="ORF">A2665_00645</name>
</gene>
<evidence type="ECO:0000256" key="4">
    <source>
        <dbReference type="ARBA" id="ARBA00022980"/>
    </source>
</evidence>
<dbReference type="Proteomes" id="UP000177746">
    <property type="component" value="Unassembled WGS sequence"/>
</dbReference>
<evidence type="ECO:0000256" key="8">
    <source>
        <dbReference type="RuleBase" id="RU003830"/>
    </source>
</evidence>
<dbReference type="GO" id="GO:0003735">
    <property type="term" value="F:structural constituent of ribosome"/>
    <property type="evidence" value="ECO:0007669"/>
    <property type="project" value="InterPro"/>
</dbReference>
<dbReference type="EMBL" id="MHVI01000029">
    <property type="protein sequence ID" value="OHA90770.1"/>
    <property type="molecule type" value="Genomic_DNA"/>
</dbReference>
<keyword evidence="3 7" id="KW-0694">RNA-binding</keyword>
<comment type="caution">
    <text evidence="10">The sequence shown here is derived from an EMBL/GenBank/DDBJ whole genome shotgun (WGS) entry which is preliminary data.</text>
</comment>
<evidence type="ECO:0000313" key="10">
    <source>
        <dbReference type="EMBL" id="OHA90770.1"/>
    </source>
</evidence>
<organism evidence="10 11">
    <name type="scientific">Candidatus Zambryskibacteria bacterium RIFCSPHIGHO2_01_FULL_46_30</name>
    <dbReference type="NCBI Taxonomy" id="1802739"/>
    <lineage>
        <taxon>Bacteria</taxon>
        <taxon>Candidatus Zambryskiibacteriota</taxon>
    </lineage>
</organism>